<dbReference type="RefSeq" id="WP_089990265.1">
    <property type="nucleotide sequence ID" value="NZ_FOIZ01000001.1"/>
</dbReference>
<evidence type="ECO:0000313" key="2">
    <source>
        <dbReference type="Proteomes" id="UP000199167"/>
    </source>
</evidence>
<name>A0A1I0NLA2_9RHOB</name>
<dbReference type="STRING" id="364200.SAMN04488515_0679"/>
<dbReference type="AlphaFoldDB" id="A0A1I0NLA2"/>
<protein>
    <recommendedName>
        <fullName evidence="3">Lipoprotein</fullName>
    </recommendedName>
</protein>
<proteinExistence type="predicted"/>
<dbReference type="PROSITE" id="PS51257">
    <property type="entry name" value="PROKAR_LIPOPROTEIN"/>
    <property type="match status" value="1"/>
</dbReference>
<sequence>MKKLLPLVLIGLAGCLEPPVPGFEFNENVQAVDDSLPGGVTFVQNIPYIAVTRVNEAPLTANDLNLALTATRQFCGSKGGTFSGRGVDLTLGLPTFRDGAWLIAGECRAPQPLVTAAAPATTSAE</sequence>
<organism evidence="1 2">
    <name type="scientific">Cognatiyoonia koreensis</name>
    <dbReference type="NCBI Taxonomy" id="364200"/>
    <lineage>
        <taxon>Bacteria</taxon>
        <taxon>Pseudomonadati</taxon>
        <taxon>Pseudomonadota</taxon>
        <taxon>Alphaproteobacteria</taxon>
        <taxon>Rhodobacterales</taxon>
        <taxon>Paracoccaceae</taxon>
        <taxon>Cognatiyoonia</taxon>
    </lineage>
</organism>
<dbReference type="EMBL" id="FOIZ01000001">
    <property type="protein sequence ID" value="SEW01960.1"/>
    <property type="molecule type" value="Genomic_DNA"/>
</dbReference>
<dbReference type="Proteomes" id="UP000199167">
    <property type="component" value="Unassembled WGS sequence"/>
</dbReference>
<evidence type="ECO:0008006" key="3">
    <source>
        <dbReference type="Google" id="ProtNLM"/>
    </source>
</evidence>
<accession>A0A1I0NLA2</accession>
<reference evidence="1 2" key="1">
    <citation type="submission" date="2016-10" db="EMBL/GenBank/DDBJ databases">
        <authorList>
            <person name="de Groot N.N."/>
        </authorList>
    </citation>
    <scope>NUCLEOTIDE SEQUENCE [LARGE SCALE GENOMIC DNA]</scope>
    <source>
        <strain evidence="1 2">DSM 17925</strain>
    </source>
</reference>
<gene>
    <name evidence="1" type="ORF">SAMN04488515_0679</name>
</gene>
<evidence type="ECO:0000313" key="1">
    <source>
        <dbReference type="EMBL" id="SEW01960.1"/>
    </source>
</evidence>
<keyword evidence="2" id="KW-1185">Reference proteome</keyword>